<comment type="caution">
    <text evidence="3">The sequence shown here is derived from an EMBL/GenBank/DDBJ whole genome shotgun (WGS) entry which is preliminary data.</text>
</comment>
<gene>
    <name evidence="3" type="ORF">ACFY8C_40245</name>
</gene>
<evidence type="ECO:0000259" key="1">
    <source>
        <dbReference type="Pfam" id="PF01610"/>
    </source>
</evidence>
<dbReference type="InterPro" id="IPR029261">
    <property type="entry name" value="Transposase_Znf"/>
</dbReference>
<dbReference type="Pfam" id="PF14690">
    <property type="entry name" value="Zn_ribbon_ISL3"/>
    <property type="match status" value="1"/>
</dbReference>
<accession>A0ABW6Y3R8</accession>
<proteinExistence type="predicted"/>
<sequence>MVGATERSIEELLYPGIDGVAVEGFTADDCLVVVRAFSRTPLRSCSACGVPSKRVHSRYERRISDRPVAGRSTVILLTVRRFFCDNTGCVRRTFVEQIAGISERYRQASTGLRQLLHAIATELGGRPGSRLCRKMGVPAGRMRLLQLLHAPPVAQRAPRILGVDEFAFRRGRNYGTILVDVEKRRPVDVLPDRTSETLASWLVAHPGVEIVCRDRASAYTRAIKEAAPHAVEVADRWHLLRNLSQAVEKTCQQHRSCLQKYAEQAPSPTPTMPLLEALPPTLIVQRVQQRHELINRMLDSGYPLSEVARRVGLDRKTARRYRDTELDVLIASARDRRNVPLDRYKPFLQAQFASGVTSAKELYDQICAQGFQGGYSTLSRYVLSLRNGVAVAAPAQIPSPRSITAWIMRPRESLSTSEVTRLDEVRIACPDITEACNLARAFTDLVRHRRGTMLGLWIREAEQSTIGPLRSFGSFLRQDFDAVTAGLTLPYSSGVVEGHVCRVKLLKRSMYGRATFALLRARILARP</sequence>
<dbReference type="PANTHER" id="PTHR33498:SF1">
    <property type="entry name" value="TRANSPOSASE FOR INSERTION SEQUENCE ELEMENT IS1557"/>
    <property type="match status" value="1"/>
</dbReference>
<protein>
    <submittedName>
        <fullName evidence="3">ISL3 family transposase</fullName>
    </submittedName>
</protein>
<dbReference type="Proteomes" id="UP001602370">
    <property type="component" value="Unassembled WGS sequence"/>
</dbReference>
<evidence type="ECO:0000313" key="3">
    <source>
        <dbReference type="EMBL" id="MFF5924436.1"/>
    </source>
</evidence>
<name>A0ABW6Y3R8_9ACTN</name>
<organism evidence="3 4">
    <name type="scientific">Streptomyces flavochromogenes</name>
    <dbReference type="NCBI Taxonomy" id="68199"/>
    <lineage>
        <taxon>Bacteria</taxon>
        <taxon>Bacillati</taxon>
        <taxon>Actinomycetota</taxon>
        <taxon>Actinomycetes</taxon>
        <taxon>Kitasatosporales</taxon>
        <taxon>Streptomycetaceae</taxon>
        <taxon>Streptomyces</taxon>
    </lineage>
</organism>
<dbReference type="InterPro" id="IPR047951">
    <property type="entry name" value="Transpos_ISL3"/>
</dbReference>
<dbReference type="EMBL" id="JBIBDZ010000039">
    <property type="protein sequence ID" value="MFF5924436.1"/>
    <property type="molecule type" value="Genomic_DNA"/>
</dbReference>
<feature type="domain" description="Transposase IS204/IS1001/IS1096/IS1165 zinc-finger" evidence="2">
    <location>
        <begin position="43"/>
        <end position="86"/>
    </location>
</feature>
<dbReference type="InterPro" id="IPR002560">
    <property type="entry name" value="Transposase_DDE"/>
</dbReference>
<evidence type="ECO:0000259" key="2">
    <source>
        <dbReference type="Pfam" id="PF14690"/>
    </source>
</evidence>
<dbReference type="RefSeq" id="WP_342451073.1">
    <property type="nucleotide sequence ID" value="NZ_JBIBDZ010000039.1"/>
</dbReference>
<dbReference type="NCBIfam" id="NF033550">
    <property type="entry name" value="transpos_ISL3"/>
    <property type="match status" value="1"/>
</dbReference>
<feature type="domain" description="Transposase IS204/IS1001/IS1096/IS1165 DDE" evidence="1">
    <location>
        <begin position="161"/>
        <end position="263"/>
    </location>
</feature>
<keyword evidence="4" id="KW-1185">Reference proteome</keyword>
<evidence type="ECO:0000313" key="4">
    <source>
        <dbReference type="Proteomes" id="UP001602370"/>
    </source>
</evidence>
<dbReference type="PANTHER" id="PTHR33498">
    <property type="entry name" value="TRANSPOSASE FOR INSERTION SEQUENCE ELEMENT IS1557"/>
    <property type="match status" value="1"/>
</dbReference>
<dbReference type="Pfam" id="PF01610">
    <property type="entry name" value="DDE_Tnp_ISL3"/>
    <property type="match status" value="2"/>
</dbReference>
<feature type="domain" description="Transposase IS204/IS1001/IS1096/IS1165 DDE" evidence="1">
    <location>
        <begin position="407"/>
        <end position="523"/>
    </location>
</feature>
<reference evidence="3 4" key="1">
    <citation type="submission" date="2024-10" db="EMBL/GenBank/DDBJ databases">
        <title>The Natural Products Discovery Center: Release of the First 8490 Sequenced Strains for Exploring Actinobacteria Biosynthetic Diversity.</title>
        <authorList>
            <person name="Kalkreuter E."/>
            <person name="Kautsar S.A."/>
            <person name="Yang D."/>
            <person name="Bader C.D."/>
            <person name="Teijaro C.N."/>
            <person name="Fluegel L."/>
            <person name="Davis C.M."/>
            <person name="Simpson J.R."/>
            <person name="Lauterbach L."/>
            <person name="Steele A.D."/>
            <person name="Gui C."/>
            <person name="Meng S."/>
            <person name="Li G."/>
            <person name="Viehrig K."/>
            <person name="Ye F."/>
            <person name="Su P."/>
            <person name="Kiefer A.F."/>
            <person name="Nichols A."/>
            <person name="Cepeda A.J."/>
            <person name="Yan W."/>
            <person name="Fan B."/>
            <person name="Jiang Y."/>
            <person name="Adhikari A."/>
            <person name="Zheng C.-J."/>
            <person name="Schuster L."/>
            <person name="Cowan T.M."/>
            <person name="Smanski M.J."/>
            <person name="Chevrette M.G."/>
            <person name="De Carvalho L.P.S."/>
            <person name="Shen B."/>
        </authorList>
    </citation>
    <scope>NUCLEOTIDE SEQUENCE [LARGE SCALE GENOMIC DNA]</scope>
    <source>
        <strain evidence="3 4">NPDC012605</strain>
    </source>
</reference>